<evidence type="ECO:0000313" key="1">
    <source>
        <dbReference type="EMBL" id="OGG22219.1"/>
    </source>
</evidence>
<dbReference type="Proteomes" id="UP000177092">
    <property type="component" value="Unassembled WGS sequence"/>
</dbReference>
<sequence length="94" mass="11061">MVFFHWKIIQEVLEEKKVPKNRFYQHEKLLKPDEMNLFGMGFRLILLYRCFALCTNATRLINADLSYWIVSLKNGCINSDVTGYSAPVPELLNY</sequence>
<evidence type="ECO:0000313" key="2">
    <source>
        <dbReference type="Proteomes" id="UP000177092"/>
    </source>
</evidence>
<accession>A0A1F6ABR0</accession>
<dbReference type="STRING" id="1798384.A3D03_04690"/>
<dbReference type="EMBL" id="MFJN01000007">
    <property type="protein sequence ID" value="OGG22219.1"/>
    <property type="molecule type" value="Genomic_DNA"/>
</dbReference>
<reference evidence="1 2" key="1">
    <citation type="journal article" date="2016" name="Nat. Commun.">
        <title>Thousands of microbial genomes shed light on interconnected biogeochemical processes in an aquifer system.</title>
        <authorList>
            <person name="Anantharaman K."/>
            <person name="Brown C.T."/>
            <person name="Hug L.A."/>
            <person name="Sharon I."/>
            <person name="Castelle C.J."/>
            <person name="Probst A.J."/>
            <person name="Thomas B.C."/>
            <person name="Singh A."/>
            <person name="Wilkins M.J."/>
            <person name="Karaoz U."/>
            <person name="Brodie E.L."/>
            <person name="Williams K.H."/>
            <person name="Hubbard S.S."/>
            <person name="Banfield J.F."/>
        </authorList>
    </citation>
    <scope>NUCLEOTIDE SEQUENCE [LARGE SCALE GENOMIC DNA]</scope>
</reference>
<gene>
    <name evidence="1" type="ORF">A3D03_04690</name>
</gene>
<protein>
    <submittedName>
        <fullName evidence="1">Uncharacterized protein</fullName>
    </submittedName>
</protein>
<dbReference type="AlphaFoldDB" id="A0A1F6ABR0"/>
<organism evidence="1 2">
    <name type="scientific">Candidatus Gottesmanbacteria bacterium RIFCSPHIGHO2_02_FULL_40_13</name>
    <dbReference type="NCBI Taxonomy" id="1798384"/>
    <lineage>
        <taxon>Bacteria</taxon>
        <taxon>Candidatus Gottesmaniibacteriota</taxon>
    </lineage>
</organism>
<comment type="caution">
    <text evidence="1">The sequence shown here is derived from an EMBL/GenBank/DDBJ whole genome shotgun (WGS) entry which is preliminary data.</text>
</comment>
<proteinExistence type="predicted"/>
<name>A0A1F6ABR0_9BACT</name>